<evidence type="ECO:0000256" key="4">
    <source>
        <dbReference type="ARBA" id="ARBA00023029"/>
    </source>
</evidence>
<dbReference type="PANTHER" id="PTHR43493">
    <property type="entry name" value="DNA GYRASE/TOPOISOMERASE SUBUNIT A"/>
    <property type="match status" value="1"/>
</dbReference>
<feature type="domain" description="Topo IIA-type catalytic" evidence="8">
    <location>
        <begin position="1"/>
        <end position="497"/>
    </location>
</feature>
<dbReference type="FunFam" id="3.90.199.10:FF:000001">
    <property type="entry name" value="DNA gyrase subunit A"/>
    <property type="match status" value="1"/>
</dbReference>
<accession>A0A447TD00</accession>
<dbReference type="Pfam" id="PF00521">
    <property type="entry name" value="DNA_topoisoIV"/>
    <property type="match status" value="1"/>
</dbReference>
<dbReference type="InterPro" id="IPR013758">
    <property type="entry name" value="Topo_IIA_A/C_ab"/>
</dbReference>
<reference evidence="9 10" key="1">
    <citation type="submission" date="2018-12" db="EMBL/GenBank/DDBJ databases">
        <authorList>
            <consortium name="Pathogen Informatics"/>
        </authorList>
    </citation>
    <scope>NUCLEOTIDE SEQUENCE [LARGE SCALE GENOMIC DNA]</scope>
    <source>
        <strain evidence="9 10">NCTC9695</strain>
    </source>
</reference>
<dbReference type="SUPFAM" id="SSF56719">
    <property type="entry name" value="Type II DNA topoisomerase"/>
    <property type="match status" value="1"/>
</dbReference>
<evidence type="ECO:0000313" key="10">
    <source>
        <dbReference type="Proteomes" id="UP000275777"/>
    </source>
</evidence>
<dbReference type="EMBL" id="LR134182">
    <property type="protein sequence ID" value="VEB42783.1"/>
    <property type="molecule type" value="Genomic_DNA"/>
</dbReference>
<dbReference type="GO" id="GO:0005737">
    <property type="term" value="C:cytoplasm"/>
    <property type="evidence" value="ECO:0007669"/>
    <property type="project" value="TreeGrafter"/>
</dbReference>
<dbReference type="GO" id="GO:0009330">
    <property type="term" value="C:DNA topoisomerase type II (double strand cut, ATP-hydrolyzing) complex"/>
    <property type="evidence" value="ECO:0007669"/>
    <property type="project" value="TreeGrafter"/>
</dbReference>
<dbReference type="CDD" id="cd00187">
    <property type="entry name" value="TOP4c"/>
    <property type="match status" value="1"/>
</dbReference>
<dbReference type="InterPro" id="IPR002205">
    <property type="entry name" value="Topo_IIA_dom_A"/>
</dbReference>
<dbReference type="PROSITE" id="PS52040">
    <property type="entry name" value="TOPO_IIA"/>
    <property type="match status" value="1"/>
</dbReference>
<dbReference type="GO" id="GO:0003918">
    <property type="term" value="F:DNA topoisomerase type II (double strand cut, ATP-hydrolyzing) activity"/>
    <property type="evidence" value="ECO:0007669"/>
    <property type="project" value="UniProtKB-EC"/>
</dbReference>
<evidence type="ECO:0000256" key="2">
    <source>
        <dbReference type="ARBA" id="ARBA00008263"/>
    </source>
</evidence>
<dbReference type="Gene3D" id="3.30.1360.40">
    <property type="match status" value="1"/>
</dbReference>
<keyword evidence="6 7" id="KW-0413">Isomerase</keyword>
<evidence type="ECO:0000313" key="9">
    <source>
        <dbReference type="EMBL" id="VEB42783.1"/>
    </source>
</evidence>
<comment type="similarity">
    <text evidence="2">Belongs to the type II topoisomerase GyrA/ParC subunit family.</text>
</comment>
<dbReference type="GO" id="GO:0006265">
    <property type="term" value="P:DNA topological change"/>
    <property type="evidence" value="ECO:0007669"/>
    <property type="project" value="UniProtKB-UniRule"/>
</dbReference>
<keyword evidence="5 7" id="KW-0238">DNA-binding</keyword>
<proteinExistence type="inferred from homology"/>
<dbReference type="Gene3D" id="1.10.268.10">
    <property type="entry name" value="Topoisomerase, domain 3"/>
    <property type="match status" value="1"/>
</dbReference>
<name>A0A447TD00_CHRVL</name>
<evidence type="ECO:0000256" key="5">
    <source>
        <dbReference type="ARBA" id="ARBA00023125"/>
    </source>
</evidence>
<evidence type="ECO:0000256" key="6">
    <source>
        <dbReference type="ARBA" id="ARBA00023235"/>
    </source>
</evidence>
<evidence type="ECO:0000256" key="1">
    <source>
        <dbReference type="ARBA" id="ARBA00000185"/>
    </source>
</evidence>
<dbReference type="InterPro" id="IPR013757">
    <property type="entry name" value="Topo_IIA_A_a_sf"/>
</dbReference>
<comment type="catalytic activity">
    <reaction evidence="1 7">
        <text>ATP-dependent breakage, passage and rejoining of double-stranded DNA.</text>
        <dbReference type="EC" id="5.6.2.2"/>
    </reaction>
</comment>
<dbReference type="NCBIfam" id="NF004044">
    <property type="entry name" value="PRK05561.1"/>
    <property type="match status" value="1"/>
</dbReference>
<protein>
    <recommendedName>
        <fullName evidence="3">DNA topoisomerase (ATP-hydrolyzing)</fullName>
        <ecNumber evidence="3">5.6.2.2</ecNumber>
    </recommendedName>
</protein>
<dbReference type="EC" id="5.6.2.2" evidence="3"/>
<feature type="active site" description="O-(5'-phospho-DNA)-tyrosine intermediate" evidence="7">
    <location>
        <position position="86"/>
    </location>
</feature>
<dbReference type="Gene3D" id="3.90.199.10">
    <property type="entry name" value="Topoisomerase II, domain 5"/>
    <property type="match status" value="1"/>
</dbReference>
<evidence type="ECO:0000256" key="7">
    <source>
        <dbReference type="PROSITE-ProRule" id="PRU01384"/>
    </source>
</evidence>
<dbReference type="AlphaFoldDB" id="A0A447TD00"/>
<dbReference type="PANTHER" id="PTHR43493:SF5">
    <property type="entry name" value="DNA GYRASE SUBUNIT A, CHLOROPLASTIC_MITOCHONDRIAL"/>
    <property type="match status" value="1"/>
</dbReference>
<dbReference type="FunFam" id="3.30.1360.40:FF:000002">
    <property type="entry name" value="DNA gyrase subunit A"/>
    <property type="match status" value="1"/>
</dbReference>
<dbReference type="InterPro" id="IPR050220">
    <property type="entry name" value="Type_II_DNA_Topoisomerases"/>
</dbReference>
<evidence type="ECO:0000259" key="8">
    <source>
        <dbReference type="PROSITE" id="PS52040"/>
    </source>
</evidence>
<dbReference type="InterPro" id="IPR013760">
    <property type="entry name" value="Topo_IIA-like_dom_sf"/>
</dbReference>
<keyword evidence="4 7" id="KW-0799">Topoisomerase</keyword>
<organism evidence="9 10">
    <name type="scientific">Chromobacterium violaceum</name>
    <dbReference type="NCBI Taxonomy" id="536"/>
    <lineage>
        <taxon>Bacteria</taxon>
        <taxon>Pseudomonadati</taxon>
        <taxon>Pseudomonadota</taxon>
        <taxon>Betaproteobacteria</taxon>
        <taxon>Neisseriales</taxon>
        <taxon>Chromobacteriaceae</taxon>
        <taxon>Chromobacterium</taxon>
    </lineage>
</organism>
<dbReference type="SMART" id="SM00434">
    <property type="entry name" value="TOP4c"/>
    <property type="match status" value="1"/>
</dbReference>
<dbReference type="GO" id="GO:0003677">
    <property type="term" value="F:DNA binding"/>
    <property type="evidence" value="ECO:0007669"/>
    <property type="project" value="UniProtKB-UniRule"/>
</dbReference>
<gene>
    <name evidence="9" type="primary">gyrA_3</name>
    <name evidence="9" type="ORF">NCTC9695_03234</name>
</gene>
<sequence length="504" mass="56599">MRDGLKPVHRRVLYAMHELSNDWNRAYKKSARIVGDVIGKYHPHGDTAVYDTIVRLAQDFSLRYPLVDGQGNFGSVDGDNAAAMRYTEIRMARIAHELLADIEKETVDFGPNYDGSEHEPLILPAKIPNLLVNGSSGIAVGMATNIPPHNLNEVVDACLALLANSDLTIDELIDIIPAPDFPTAGIIYGTAGVKEGYRTGRGRVIMRARTHTEPIGKGDREAIIVDEIPYQVNKARLLERISELVRDKQIEGISDLRDESDKSGMRVVIELKRGEMPEVVLNHLFKMTQLQDSFGMNMVALVDGQPRLLNLKQILEEFLRHRREVVTRRTIFELKKARERGHILEGLAVALSNVDEIIALIKASEAPPQAKAALMARAWRSSLVEDMLSRVEGDKARPENIDPAFGMKEDGYHLSDTQAQAILDMRLQRLTGLEQDKIVGEYREIMDVILDLLDILAKPERISQIIGEELSAIRAQFGDPRRSEIEPYGGDINIEDLITRRTWW</sequence>
<dbReference type="Proteomes" id="UP000275777">
    <property type="component" value="Chromosome"/>
</dbReference>
<dbReference type="GO" id="GO:0005524">
    <property type="term" value="F:ATP binding"/>
    <property type="evidence" value="ECO:0007669"/>
    <property type="project" value="InterPro"/>
</dbReference>
<evidence type="ECO:0000256" key="3">
    <source>
        <dbReference type="ARBA" id="ARBA00012895"/>
    </source>
</evidence>